<feature type="site" description="Stabilizes the phosphoryl group" evidence="9">
    <location>
        <position position="53"/>
    </location>
</feature>
<keyword evidence="2 7" id="KW-0963">Cytoplasm</keyword>
<protein>
    <recommendedName>
        <fullName evidence="6 7">D,D-heptose 1,7-bisphosphate phosphatase</fullName>
        <ecNumber evidence="7">3.1.3.-</ecNumber>
    </recommendedName>
</protein>
<comment type="caution">
    <text evidence="11">The sequence shown here is derived from an EMBL/GenBank/DDBJ whole genome shotgun (WGS) entry which is preliminary data.</text>
</comment>
<feature type="binding site" evidence="10">
    <location>
        <position position="10"/>
    </location>
    <ligand>
        <name>Mg(2+)</name>
        <dbReference type="ChEBI" id="CHEBI:18420"/>
    </ligand>
</feature>
<dbReference type="GO" id="GO:0005737">
    <property type="term" value="C:cytoplasm"/>
    <property type="evidence" value="ECO:0007669"/>
    <property type="project" value="UniProtKB-SubCell"/>
</dbReference>
<dbReference type="InterPro" id="IPR023214">
    <property type="entry name" value="HAD_sf"/>
</dbReference>
<dbReference type="EC" id="3.1.3.-" evidence="7"/>
<organism evidence="11 12">
    <name type="scientific">Marivirga aurantiaca</name>
    <dbReference type="NCBI Taxonomy" id="2802615"/>
    <lineage>
        <taxon>Bacteria</taxon>
        <taxon>Pseudomonadati</taxon>
        <taxon>Bacteroidota</taxon>
        <taxon>Cytophagia</taxon>
        <taxon>Cytophagales</taxon>
        <taxon>Marivirgaceae</taxon>
        <taxon>Marivirga</taxon>
    </lineage>
</organism>
<keyword evidence="4 7" id="KW-0378">Hydrolase</keyword>
<dbReference type="GO" id="GO:0005975">
    <property type="term" value="P:carbohydrate metabolic process"/>
    <property type="evidence" value="ECO:0007669"/>
    <property type="project" value="InterPro"/>
</dbReference>
<dbReference type="Gene3D" id="3.40.50.1000">
    <property type="entry name" value="HAD superfamily/HAD-like"/>
    <property type="match status" value="1"/>
</dbReference>
<reference evidence="11" key="1">
    <citation type="submission" date="2021-01" db="EMBL/GenBank/DDBJ databases">
        <title>Marivirga aurantiaca sp. nov., isolated from intertidal surface sediments.</title>
        <authorList>
            <person name="Zhang M."/>
        </authorList>
    </citation>
    <scope>NUCLEOTIDE SEQUENCE</scope>
    <source>
        <strain evidence="11">S37H4</strain>
    </source>
</reference>
<feature type="binding site" evidence="10">
    <location>
        <position position="12"/>
    </location>
    <ligand>
        <name>Mg(2+)</name>
        <dbReference type="ChEBI" id="CHEBI:18420"/>
    </ligand>
</feature>
<dbReference type="RefSeq" id="WP_201429355.1">
    <property type="nucleotide sequence ID" value="NZ_JAEQBW010000001.1"/>
</dbReference>
<keyword evidence="10" id="KW-0460">Magnesium</keyword>
<evidence type="ECO:0000256" key="4">
    <source>
        <dbReference type="ARBA" id="ARBA00022801"/>
    </source>
</evidence>
<name>A0A935C6C8_9BACT</name>
<dbReference type="AlphaFoldDB" id="A0A935C6C8"/>
<evidence type="ECO:0000256" key="7">
    <source>
        <dbReference type="PIRNR" id="PIRNR004682"/>
    </source>
</evidence>
<dbReference type="SUPFAM" id="SSF56784">
    <property type="entry name" value="HAD-like"/>
    <property type="match status" value="1"/>
</dbReference>
<dbReference type="GO" id="GO:0016791">
    <property type="term" value="F:phosphatase activity"/>
    <property type="evidence" value="ECO:0007669"/>
    <property type="project" value="InterPro"/>
</dbReference>
<evidence type="ECO:0000256" key="5">
    <source>
        <dbReference type="ARBA" id="ARBA00023277"/>
    </source>
</evidence>
<dbReference type="GO" id="GO:0046872">
    <property type="term" value="F:metal ion binding"/>
    <property type="evidence" value="ECO:0007669"/>
    <property type="project" value="UniProtKB-KW"/>
</dbReference>
<feature type="binding site" evidence="10">
    <location>
        <position position="127"/>
    </location>
    <ligand>
        <name>Mg(2+)</name>
        <dbReference type="ChEBI" id="CHEBI:18420"/>
    </ligand>
</feature>
<evidence type="ECO:0000256" key="3">
    <source>
        <dbReference type="ARBA" id="ARBA00022723"/>
    </source>
</evidence>
<evidence type="ECO:0000256" key="10">
    <source>
        <dbReference type="PIRSR" id="PIRSR004682-4"/>
    </source>
</evidence>
<evidence type="ECO:0000313" key="11">
    <source>
        <dbReference type="EMBL" id="MBK6263667.1"/>
    </source>
</evidence>
<keyword evidence="5 7" id="KW-0119">Carbohydrate metabolism</keyword>
<evidence type="ECO:0000256" key="9">
    <source>
        <dbReference type="PIRSR" id="PIRSR004682-3"/>
    </source>
</evidence>
<evidence type="ECO:0000256" key="1">
    <source>
        <dbReference type="ARBA" id="ARBA00004496"/>
    </source>
</evidence>
<evidence type="ECO:0000256" key="8">
    <source>
        <dbReference type="PIRSR" id="PIRSR004682-1"/>
    </source>
</evidence>
<feature type="site" description="Contributes to substrate recognition" evidence="9">
    <location>
        <position position="101"/>
    </location>
</feature>
<dbReference type="NCBIfam" id="TIGR01656">
    <property type="entry name" value="Histidinol-ppas"/>
    <property type="match status" value="1"/>
</dbReference>
<dbReference type="NCBIfam" id="TIGR01662">
    <property type="entry name" value="HAD-SF-IIIA"/>
    <property type="match status" value="1"/>
</dbReference>
<dbReference type="Proteomes" id="UP000611723">
    <property type="component" value="Unassembled WGS sequence"/>
</dbReference>
<evidence type="ECO:0000256" key="2">
    <source>
        <dbReference type="ARBA" id="ARBA00022490"/>
    </source>
</evidence>
<dbReference type="PANTHER" id="PTHR42891">
    <property type="entry name" value="D-GLYCERO-BETA-D-MANNO-HEPTOSE-1,7-BISPHOSPHATE 7-PHOSPHATASE"/>
    <property type="match status" value="1"/>
</dbReference>
<dbReference type="PIRSF" id="PIRSF004682">
    <property type="entry name" value="GmhB"/>
    <property type="match status" value="1"/>
</dbReference>
<keyword evidence="12" id="KW-1185">Reference proteome</keyword>
<dbReference type="InterPro" id="IPR006549">
    <property type="entry name" value="HAD-SF_hydro_IIIA"/>
</dbReference>
<dbReference type="PANTHER" id="PTHR42891:SF1">
    <property type="entry name" value="D-GLYCERO-BETA-D-MANNO-HEPTOSE-1,7-BISPHOSPHATE 7-PHOSPHATASE"/>
    <property type="match status" value="1"/>
</dbReference>
<dbReference type="Pfam" id="PF13242">
    <property type="entry name" value="Hydrolase_like"/>
    <property type="match status" value="1"/>
</dbReference>
<feature type="site" description="Stabilizes the phosphoryl group" evidence="9">
    <location>
        <position position="102"/>
    </location>
</feature>
<evidence type="ECO:0000256" key="6">
    <source>
        <dbReference type="ARBA" id="ARBA00031828"/>
    </source>
</evidence>
<dbReference type="InterPro" id="IPR036412">
    <property type="entry name" value="HAD-like_sf"/>
</dbReference>
<keyword evidence="3 10" id="KW-0479">Metal-binding</keyword>
<dbReference type="InterPro" id="IPR004446">
    <property type="entry name" value="Heptose_bisP_phosphatase"/>
</dbReference>
<dbReference type="InterPro" id="IPR006543">
    <property type="entry name" value="Histidinol-phos"/>
</dbReference>
<gene>
    <name evidence="11" type="ORF">JKA74_01365</name>
</gene>
<evidence type="ECO:0000313" key="12">
    <source>
        <dbReference type="Proteomes" id="UP000611723"/>
    </source>
</evidence>
<comment type="subcellular location">
    <subcellularLocation>
        <location evidence="1 7">Cytoplasm</location>
    </subcellularLocation>
</comment>
<dbReference type="EMBL" id="JAEQBW010000001">
    <property type="protein sequence ID" value="MBK6263667.1"/>
    <property type="molecule type" value="Genomic_DNA"/>
</dbReference>
<comment type="similarity">
    <text evidence="7">Belongs to the gmhB family.</text>
</comment>
<accession>A0A935C6C8</accession>
<feature type="active site" description="Proton donor" evidence="8">
    <location>
        <position position="12"/>
    </location>
</feature>
<comment type="cofactor">
    <cofactor evidence="10">
        <name>Mg(2+)</name>
        <dbReference type="ChEBI" id="CHEBI:18420"/>
    </cofactor>
</comment>
<feature type="active site" description="Nucleophile" evidence="8">
    <location>
        <position position="10"/>
    </location>
</feature>
<sequence>MKLKPCIFLDRDGVINEERGEYTYRLEDFRILPKVKEAFELLKDAGYLLVVITNQAGIAKGVYGANDVIQCHQYLQERTGHLIDGLYYAPQHPTVTESLLRKPDSLMLEKAIVKFGIDPSQSWMVGDSERDLIAAGKVGVKGILITDQLGQRSDFEAENLYEAVIKFIL</sequence>
<proteinExistence type="inferred from homology"/>